<name>A0ACB8M9L6_CITSI</name>
<evidence type="ECO:0000313" key="2">
    <source>
        <dbReference type="Proteomes" id="UP000829398"/>
    </source>
</evidence>
<organism evidence="1 2">
    <name type="scientific">Citrus sinensis</name>
    <name type="common">Sweet orange</name>
    <name type="synonym">Citrus aurantium var. sinensis</name>
    <dbReference type="NCBI Taxonomy" id="2711"/>
    <lineage>
        <taxon>Eukaryota</taxon>
        <taxon>Viridiplantae</taxon>
        <taxon>Streptophyta</taxon>
        <taxon>Embryophyta</taxon>
        <taxon>Tracheophyta</taxon>
        <taxon>Spermatophyta</taxon>
        <taxon>Magnoliopsida</taxon>
        <taxon>eudicotyledons</taxon>
        <taxon>Gunneridae</taxon>
        <taxon>Pentapetalae</taxon>
        <taxon>rosids</taxon>
        <taxon>malvids</taxon>
        <taxon>Sapindales</taxon>
        <taxon>Rutaceae</taxon>
        <taxon>Aurantioideae</taxon>
        <taxon>Citrus</taxon>
    </lineage>
</organism>
<dbReference type="Proteomes" id="UP000829398">
    <property type="component" value="Chromosome 3"/>
</dbReference>
<evidence type="ECO:0000313" key="1">
    <source>
        <dbReference type="EMBL" id="KAH9782474.1"/>
    </source>
</evidence>
<dbReference type="EMBL" id="CM039172">
    <property type="protein sequence ID" value="KAH9782474.1"/>
    <property type="molecule type" value="Genomic_DNA"/>
</dbReference>
<proteinExistence type="predicted"/>
<sequence>MFSVEMPVTVSGTGGSLYKVLRVEPTATILEIKMAYRSLAKIHNAYETLSYPMARAVYDMSLVSRRRTRTASFGCSGQSGFHPARKWETDQCW</sequence>
<keyword evidence="2" id="KW-1185">Reference proteome</keyword>
<protein>
    <submittedName>
        <fullName evidence="1">J domain-containing protein</fullName>
    </submittedName>
</protein>
<comment type="caution">
    <text evidence="1">The sequence shown here is derived from an EMBL/GenBank/DDBJ whole genome shotgun (WGS) entry which is preliminary data.</text>
</comment>
<gene>
    <name evidence="1" type="ORF">KPL71_008906</name>
</gene>
<reference evidence="2" key="1">
    <citation type="journal article" date="2023" name="Hortic. Res.">
        <title>A chromosome-level phased genome enabling allele-level studies in sweet orange: a case study on citrus Huanglongbing tolerance.</title>
        <authorList>
            <person name="Wu B."/>
            <person name="Yu Q."/>
            <person name="Deng Z."/>
            <person name="Duan Y."/>
            <person name="Luo F."/>
            <person name="Gmitter F. Jr."/>
        </authorList>
    </citation>
    <scope>NUCLEOTIDE SEQUENCE [LARGE SCALE GENOMIC DNA]</scope>
    <source>
        <strain evidence="2">cv. Valencia</strain>
    </source>
</reference>
<accession>A0ACB8M9L6</accession>